<evidence type="ECO:0000313" key="2">
    <source>
        <dbReference type="EMBL" id="QKR00610.1"/>
    </source>
</evidence>
<dbReference type="Proteomes" id="UP000509301">
    <property type="component" value="Chromosome"/>
</dbReference>
<evidence type="ECO:0000313" key="3">
    <source>
        <dbReference type="Proteomes" id="UP000509301"/>
    </source>
</evidence>
<dbReference type="RefSeq" id="WP_174631787.1">
    <property type="nucleotide sequence ID" value="NZ_CP049074.1"/>
</dbReference>
<feature type="transmembrane region" description="Helical" evidence="1">
    <location>
        <begin position="30"/>
        <end position="48"/>
    </location>
</feature>
<keyword evidence="1" id="KW-0472">Membrane</keyword>
<dbReference type="EMBL" id="CP049074">
    <property type="protein sequence ID" value="QKR00610.1"/>
    <property type="molecule type" value="Genomic_DNA"/>
</dbReference>
<protein>
    <submittedName>
        <fullName evidence="2">Uncharacterized protein</fullName>
    </submittedName>
</protein>
<feature type="transmembrane region" description="Helical" evidence="1">
    <location>
        <begin position="55"/>
        <end position="78"/>
    </location>
</feature>
<evidence type="ECO:0000256" key="1">
    <source>
        <dbReference type="SAM" id="Phobius"/>
    </source>
</evidence>
<keyword evidence="1" id="KW-0812">Transmembrane</keyword>
<proteinExistence type="predicted"/>
<keyword evidence="1" id="KW-1133">Transmembrane helix</keyword>
<name>A0A6N0NZX8_9CREN</name>
<sequence length="251" mass="27562">MQKILISTTLMLVSFLIFLAFPKGGIAMSLLSGSIFWVGVGLTVLPKVGWGKGKLFLVPFLAYFLYHSLLYSFTLTLLEPGGLALFNYLHGYHFGYGYEIPPPPQYFLLWVSQSVGIWFIIGNFEADVVPFTLFMGLLLGDLMGLNVSEITKLRGVGMKTATAITLPSLGVVSGTSCCLALPSLILYSVALSVPVISSEVFSLLSSTPYFVFVYFGLPIMSAVILYLNLRLVRQVKLKKSLRDGTCTKVRD</sequence>
<gene>
    <name evidence="2" type="ORF">GWK48_09660</name>
</gene>
<feature type="transmembrane region" description="Helical" evidence="1">
    <location>
        <begin position="161"/>
        <end position="189"/>
    </location>
</feature>
<feature type="transmembrane region" description="Helical" evidence="1">
    <location>
        <begin position="209"/>
        <end position="229"/>
    </location>
</feature>
<dbReference type="GeneID" id="55642210"/>
<accession>A0A6N0NZX8</accession>
<keyword evidence="3" id="KW-1185">Reference proteome</keyword>
<feature type="transmembrane region" description="Helical" evidence="1">
    <location>
        <begin position="115"/>
        <end position="140"/>
    </location>
</feature>
<dbReference type="KEGG" id="mten:GWK48_09660"/>
<organism evidence="2 3">
    <name type="scientific">Metallosphaera tengchongensis</name>
    <dbReference type="NCBI Taxonomy" id="1532350"/>
    <lineage>
        <taxon>Archaea</taxon>
        <taxon>Thermoproteota</taxon>
        <taxon>Thermoprotei</taxon>
        <taxon>Sulfolobales</taxon>
        <taxon>Sulfolobaceae</taxon>
        <taxon>Metallosphaera</taxon>
    </lineage>
</organism>
<dbReference type="AlphaFoldDB" id="A0A6N0NZX8"/>
<reference evidence="2 3" key="1">
    <citation type="submission" date="2020-02" db="EMBL/GenBank/DDBJ databases">
        <title>Comparative genome analysis reveals the metabolism and evolution of the thermophilic archaeal genus Metallosphaera.</title>
        <authorList>
            <person name="Jiang C."/>
        </authorList>
    </citation>
    <scope>NUCLEOTIDE SEQUENCE [LARGE SCALE GENOMIC DNA]</scope>
    <source>
        <strain evidence="2 3">Ric-A</strain>
    </source>
</reference>
<dbReference type="OrthoDB" id="34768at2157"/>